<keyword evidence="1" id="KW-0732">Signal</keyword>
<feature type="chain" id="PRO_5001775647" evidence="1">
    <location>
        <begin position="18"/>
        <end position="89"/>
    </location>
</feature>
<sequence>MHVSAIIAVAFLGTALGIPVQESPATDSKEKRGFTPEACTGLCAGPCAANALFCFTCTTICNGLTEDGGEVDPETIVDALNLGTSGVEV</sequence>
<feature type="signal peptide" evidence="1">
    <location>
        <begin position="1"/>
        <end position="17"/>
    </location>
</feature>
<evidence type="ECO:0000313" key="3">
    <source>
        <dbReference type="Proteomes" id="UP000028545"/>
    </source>
</evidence>
<gene>
    <name evidence="2" type="ORF">SAPIO_CDS0343</name>
</gene>
<evidence type="ECO:0000256" key="1">
    <source>
        <dbReference type="SAM" id="SignalP"/>
    </source>
</evidence>
<protein>
    <submittedName>
        <fullName evidence="2">Uncharacterized protein</fullName>
    </submittedName>
</protein>
<dbReference type="HOGENOM" id="CLU_2456024_0_0_1"/>
<dbReference type="AlphaFoldDB" id="A0A084GGT6"/>
<comment type="caution">
    <text evidence="2">The sequence shown here is derived from an EMBL/GenBank/DDBJ whole genome shotgun (WGS) entry which is preliminary data.</text>
</comment>
<name>A0A084GGT6_PSEDA</name>
<dbReference type="VEuPathDB" id="FungiDB:SAPIO_CDS0343"/>
<organism evidence="2 3">
    <name type="scientific">Pseudallescheria apiosperma</name>
    <name type="common">Scedosporium apiospermum</name>
    <dbReference type="NCBI Taxonomy" id="563466"/>
    <lineage>
        <taxon>Eukaryota</taxon>
        <taxon>Fungi</taxon>
        <taxon>Dikarya</taxon>
        <taxon>Ascomycota</taxon>
        <taxon>Pezizomycotina</taxon>
        <taxon>Sordariomycetes</taxon>
        <taxon>Hypocreomycetidae</taxon>
        <taxon>Microascales</taxon>
        <taxon>Microascaceae</taxon>
        <taxon>Scedosporium</taxon>
    </lineage>
</organism>
<evidence type="ECO:0000313" key="2">
    <source>
        <dbReference type="EMBL" id="KEZ46548.1"/>
    </source>
</evidence>
<dbReference type="RefSeq" id="XP_016646347.1">
    <property type="nucleotide sequence ID" value="XM_016783147.1"/>
</dbReference>
<proteinExistence type="predicted"/>
<accession>A0A084GGT6</accession>
<dbReference type="KEGG" id="sapo:SAPIO_CDS0343"/>
<keyword evidence="3" id="KW-1185">Reference proteome</keyword>
<dbReference type="Proteomes" id="UP000028545">
    <property type="component" value="Unassembled WGS sequence"/>
</dbReference>
<reference evidence="2 3" key="1">
    <citation type="journal article" date="2014" name="Genome Announc.">
        <title>Draft genome sequence of the pathogenic fungus Scedosporium apiospermum.</title>
        <authorList>
            <person name="Vandeputte P."/>
            <person name="Ghamrawi S."/>
            <person name="Rechenmann M."/>
            <person name="Iltis A."/>
            <person name="Giraud S."/>
            <person name="Fleury M."/>
            <person name="Thornton C."/>
            <person name="Delhaes L."/>
            <person name="Meyer W."/>
            <person name="Papon N."/>
            <person name="Bouchara J.P."/>
        </authorList>
    </citation>
    <scope>NUCLEOTIDE SEQUENCE [LARGE SCALE GENOMIC DNA]</scope>
    <source>
        <strain evidence="2 3">IHEM 14462</strain>
    </source>
</reference>
<dbReference type="GeneID" id="27718495"/>
<dbReference type="EMBL" id="JOWA01000022">
    <property type="protein sequence ID" value="KEZ46548.1"/>
    <property type="molecule type" value="Genomic_DNA"/>
</dbReference>